<evidence type="ECO:0000313" key="2">
    <source>
        <dbReference type="EMBL" id="SSA39340.1"/>
    </source>
</evidence>
<evidence type="ECO:0000313" key="3">
    <source>
        <dbReference type="Proteomes" id="UP000250222"/>
    </source>
</evidence>
<keyword evidence="3" id="KW-1185">Reference proteome</keyword>
<dbReference type="InterPro" id="IPR049468">
    <property type="entry name" value="Restrct_endonuc-II-like_dom"/>
</dbReference>
<reference evidence="2 3" key="1">
    <citation type="submission" date="2016-10" db="EMBL/GenBank/DDBJ databases">
        <authorList>
            <person name="Cai Z."/>
        </authorList>
    </citation>
    <scope>NUCLEOTIDE SEQUENCE [LARGE SCALE GENOMIC DNA]</scope>
    <source>
        <strain evidence="2 3">CGMCC 1.10826</strain>
    </source>
</reference>
<dbReference type="SUPFAM" id="SSF52980">
    <property type="entry name" value="Restriction endonuclease-like"/>
    <property type="match status" value="1"/>
</dbReference>
<protein>
    <recommendedName>
        <fullName evidence="1">Restriction endonuclease type II-like domain-containing protein</fullName>
    </recommendedName>
</protein>
<dbReference type="Gene3D" id="3.40.960.10">
    <property type="entry name" value="VSR Endonuclease"/>
    <property type="match status" value="1"/>
</dbReference>
<organism evidence="2 3">
    <name type="scientific">Georgenia satyanarayanai</name>
    <dbReference type="NCBI Taxonomy" id="860221"/>
    <lineage>
        <taxon>Bacteria</taxon>
        <taxon>Bacillati</taxon>
        <taxon>Actinomycetota</taxon>
        <taxon>Actinomycetes</taxon>
        <taxon>Micrococcales</taxon>
        <taxon>Bogoriellaceae</taxon>
        <taxon>Georgenia</taxon>
    </lineage>
</organism>
<dbReference type="Pfam" id="PF18741">
    <property type="entry name" value="MTES_1575"/>
    <property type="match status" value="1"/>
</dbReference>
<accession>A0A2Y9A4J1</accession>
<name>A0A2Y9A4J1_9MICO</name>
<gene>
    <name evidence="2" type="ORF">SAMN05216184_102262</name>
</gene>
<sequence length="301" mass="32631">MRCIHRQGSGCRAVRRARATVCRVDVVDRLWTYGGAGKRSQVARSRPEQRAVAAAVAAGEVRELGGGWLAVPQAEPSVVIARCLGAAVTCVSIAPFYDLPVLSDPDRPHVSLPRGRGMREARLPVRVHRESGWTAPPPTGSPLAPLADALARVLRCRPVEEAVVVVDAALRKHLVTRQEVRRTLVGPGSPAALATLERCSPRSRSAIESLARLALEDAGLEVSPGVDIDEVGEVDLLVEGRVVVECDGFAYHSGRKAYREDRRRDRVLVAKGYLPLRFTWEDIMNDPTVVVTGVLRALGRA</sequence>
<feature type="domain" description="Restriction endonuclease type II-like" evidence="1">
    <location>
        <begin position="214"/>
        <end position="298"/>
    </location>
</feature>
<dbReference type="EMBL" id="UETB01000002">
    <property type="protein sequence ID" value="SSA39340.1"/>
    <property type="molecule type" value="Genomic_DNA"/>
</dbReference>
<dbReference type="InterPro" id="IPR011335">
    <property type="entry name" value="Restrct_endonuc-II-like"/>
</dbReference>
<dbReference type="Proteomes" id="UP000250222">
    <property type="component" value="Unassembled WGS sequence"/>
</dbReference>
<dbReference type="AlphaFoldDB" id="A0A2Y9A4J1"/>
<proteinExistence type="predicted"/>
<evidence type="ECO:0000259" key="1">
    <source>
        <dbReference type="Pfam" id="PF18741"/>
    </source>
</evidence>